<keyword evidence="3" id="KW-1185">Reference proteome</keyword>
<evidence type="ECO:0000313" key="3">
    <source>
        <dbReference type="Proteomes" id="UP000826462"/>
    </source>
</evidence>
<reference evidence="2 3" key="1">
    <citation type="submission" date="2021-07" db="EMBL/GenBank/DDBJ databases">
        <title>Paraburkholderia edwinii protects Aspergillus sp. from phenazines by acting as a toxin sponge.</title>
        <authorList>
            <person name="Dahlstrom K.M."/>
            <person name="Newman D.K."/>
        </authorList>
    </citation>
    <scope>NUCLEOTIDE SEQUENCE [LARGE SCALE GENOMIC DNA]</scope>
    <source>
        <strain evidence="2 3">Pe01</strain>
    </source>
</reference>
<organism evidence="2 3">
    <name type="scientific">Paraburkholderia edwinii</name>
    <dbReference type="NCBI Taxonomy" id="2861782"/>
    <lineage>
        <taxon>Bacteria</taxon>
        <taxon>Pseudomonadati</taxon>
        <taxon>Pseudomonadota</taxon>
        <taxon>Betaproteobacteria</taxon>
        <taxon>Burkholderiales</taxon>
        <taxon>Burkholderiaceae</taxon>
        <taxon>Paraburkholderia</taxon>
    </lineage>
</organism>
<evidence type="ECO:0000256" key="1">
    <source>
        <dbReference type="SAM" id="MobiDB-lite"/>
    </source>
</evidence>
<sequence>MSITTIRVSDTEVQVEQTIYAFAKKDAAAAFQLCLAYHSIDTCGREQPPVSTRSAVADVKPEDPNRDSTISPTVGGMPL</sequence>
<protein>
    <submittedName>
        <fullName evidence="2">Uncharacterized protein</fullName>
    </submittedName>
</protein>
<dbReference type="EMBL" id="CP080095">
    <property type="protein sequence ID" value="QYD67264.1"/>
    <property type="molecule type" value="Genomic_DNA"/>
</dbReference>
<feature type="region of interest" description="Disordered" evidence="1">
    <location>
        <begin position="45"/>
        <end position="79"/>
    </location>
</feature>
<dbReference type="RefSeq" id="WP_219796258.1">
    <property type="nucleotide sequence ID" value="NZ_CP080095.1"/>
</dbReference>
<gene>
    <name evidence="2" type="ORF">KZJ38_12830</name>
</gene>
<evidence type="ECO:0000313" key="2">
    <source>
        <dbReference type="EMBL" id="QYD67264.1"/>
    </source>
</evidence>
<dbReference type="Proteomes" id="UP000826462">
    <property type="component" value="Chromosome 1"/>
</dbReference>
<accession>A0ABX8UF53</accession>
<proteinExistence type="predicted"/>
<name>A0ABX8UF53_9BURK</name>